<evidence type="ECO:0000313" key="2">
    <source>
        <dbReference type="EMBL" id="KKK76527.1"/>
    </source>
</evidence>
<feature type="domain" description="Polysaccharide pyruvyl transferase" evidence="1">
    <location>
        <begin position="60"/>
        <end position="195"/>
    </location>
</feature>
<sequence>SLLRVMIQNLYWYICKAPNNMGDLIAPYLFKKMTGQDPIRVSPKIGQPFFLSCGSIIGSSNKNAIIWGTGTMFQNAKLVKPLKVLAVRGPITRQVLLKNGISCPAVYGDPGLILPRYYTPNTGGRHYKVGIIPHYSNHEYMAKFFSTVPNILIIDINRQVEQVCDDIKACSATISSSLHGVIVSHAYDVPCAWMTASPYAKWKIGGGKLKYKDYYLSRGVRQVEPYLWNMLPKNAEQLYTLITRFPQPTNTVDIEKLVKTCPFGKTTAQILK</sequence>
<protein>
    <recommendedName>
        <fullName evidence="1">Polysaccharide pyruvyl transferase domain-containing protein</fullName>
    </recommendedName>
</protein>
<dbReference type="EMBL" id="LAZR01055364">
    <property type="protein sequence ID" value="KKK76527.1"/>
    <property type="molecule type" value="Genomic_DNA"/>
</dbReference>
<reference evidence="2" key="1">
    <citation type="journal article" date="2015" name="Nature">
        <title>Complex archaea that bridge the gap between prokaryotes and eukaryotes.</title>
        <authorList>
            <person name="Spang A."/>
            <person name="Saw J.H."/>
            <person name="Jorgensen S.L."/>
            <person name="Zaremba-Niedzwiedzka K."/>
            <person name="Martijn J."/>
            <person name="Lind A.E."/>
            <person name="van Eijk R."/>
            <person name="Schleper C."/>
            <person name="Guy L."/>
            <person name="Ettema T.J."/>
        </authorList>
    </citation>
    <scope>NUCLEOTIDE SEQUENCE</scope>
</reference>
<proteinExistence type="predicted"/>
<dbReference type="InterPro" id="IPR007345">
    <property type="entry name" value="Polysacch_pyruvyl_Trfase"/>
</dbReference>
<dbReference type="Pfam" id="PF04230">
    <property type="entry name" value="PS_pyruv_trans"/>
    <property type="match status" value="1"/>
</dbReference>
<comment type="caution">
    <text evidence="2">The sequence shown here is derived from an EMBL/GenBank/DDBJ whole genome shotgun (WGS) entry which is preliminary data.</text>
</comment>
<gene>
    <name evidence="2" type="ORF">LCGC14_2862720</name>
</gene>
<feature type="non-terminal residue" evidence="2">
    <location>
        <position position="1"/>
    </location>
</feature>
<accession>A0A0F8Y525</accession>
<organism evidence="2">
    <name type="scientific">marine sediment metagenome</name>
    <dbReference type="NCBI Taxonomy" id="412755"/>
    <lineage>
        <taxon>unclassified sequences</taxon>
        <taxon>metagenomes</taxon>
        <taxon>ecological metagenomes</taxon>
    </lineage>
</organism>
<dbReference type="AlphaFoldDB" id="A0A0F8Y525"/>
<name>A0A0F8Y525_9ZZZZ</name>
<evidence type="ECO:0000259" key="1">
    <source>
        <dbReference type="Pfam" id="PF04230"/>
    </source>
</evidence>